<dbReference type="EMBL" id="CP136336">
    <property type="protein sequence ID" value="WOB09037.1"/>
    <property type="molecule type" value="Genomic_DNA"/>
</dbReference>
<dbReference type="Proteomes" id="UP001303946">
    <property type="component" value="Chromosome"/>
</dbReference>
<gene>
    <name evidence="1" type="ORF">RXV79_03030</name>
</gene>
<dbReference type="RefSeq" id="WP_316701997.1">
    <property type="nucleotide sequence ID" value="NZ_CP136336.1"/>
</dbReference>
<organism evidence="1 2">
    <name type="scientific">Piscinibacter gummiphilus</name>
    <dbReference type="NCBI Taxonomy" id="946333"/>
    <lineage>
        <taxon>Bacteria</taxon>
        <taxon>Pseudomonadati</taxon>
        <taxon>Pseudomonadota</taxon>
        <taxon>Betaproteobacteria</taxon>
        <taxon>Burkholderiales</taxon>
        <taxon>Sphaerotilaceae</taxon>
        <taxon>Piscinibacter</taxon>
    </lineage>
</organism>
<evidence type="ECO:0000313" key="1">
    <source>
        <dbReference type="EMBL" id="WOB09037.1"/>
    </source>
</evidence>
<evidence type="ECO:0000313" key="2">
    <source>
        <dbReference type="Proteomes" id="UP001303946"/>
    </source>
</evidence>
<sequence>MPTPFVPVKTSEAVQELQSRQRKLSQRHRTVLLLVDGRRPEDEVRQLAQAAGSPDTCYDELVDLGMISRPAPLDSAPMPLEAVDVEVDVADPVAAATAQHMASDAAPVADSVISSFLPAAASLQPESHLDSSLNELSGVSGAAMDAIEAERQSGGVQDEALEEARDILLRAVKAEAPVAGSLTMLRLRRARTREDLEALLEEVEGRIFKPFKGLWASQTMARVRELLATQPPLSIPSS</sequence>
<proteinExistence type="predicted"/>
<accession>A0ABZ0CVM4</accession>
<keyword evidence="2" id="KW-1185">Reference proteome</keyword>
<reference evidence="1 2" key="1">
    <citation type="submission" date="2023-10" db="EMBL/GenBank/DDBJ databases">
        <title>Bacteria for the degradation of biodegradable plastic PBAT(Polybutylene adipate terephthalate).</title>
        <authorList>
            <person name="Weon H.-Y."/>
            <person name="Yeon J."/>
        </authorList>
    </citation>
    <scope>NUCLEOTIDE SEQUENCE [LARGE SCALE GENOMIC DNA]</scope>
    <source>
        <strain evidence="1 2">SBD 7-3</strain>
    </source>
</reference>
<name>A0ABZ0CVM4_9BURK</name>
<protein>
    <submittedName>
        <fullName evidence="1">Uncharacterized protein</fullName>
    </submittedName>
</protein>